<evidence type="ECO:0000256" key="2">
    <source>
        <dbReference type="ARBA" id="ARBA00010497"/>
    </source>
</evidence>
<feature type="domain" description="Prenyltransferase alpha-alpha toroid" evidence="14">
    <location>
        <begin position="18"/>
        <end position="316"/>
    </location>
</feature>
<keyword evidence="9 13" id="KW-0862">Zinc</keyword>
<dbReference type="EMBL" id="JARKIK010000075">
    <property type="protein sequence ID" value="KAK8727430.1"/>
    <property type="molecule type" value="Genomic_DNA"/>
</dbReference>
<dbReference type="InterPro" id="IPR045089">
    <property type="entry name" value="PGGT1B-like"/>
</dbReference>
<evidence type="ECO:0000256" key="6">
    <source>
        <dbReference type="ARBA" id="ARBA00022679"/>
    </source>
</evidence>
<dbReference type="Gene3D" id="1.50.10.20">
    <property type="match status" value="1"/>
</dbReference>
<reference evidence="15" key="2">
    <citation type="submission" date="2024-01" db="EMBL/GenBank/DDBJ databases">
        <authorList>
            <person name="He J."/>
            <person name="Wang M."/>
            <person name="Zheng J."/>
            <person name="Liu Z."/>
        </authorList>
    </citation>
    <scope>NUCLEOTIDE SEQUENCE</scope>
    <source>
        <strain evidence="15">ZL_2023a</strain>
        <tissue evidence="15">Muscle</tissue>
    </source>
</reference>
<evidence type="ECO:0000256" key="4">
    <source>
        <dbReference type="ARBA" id="ARBA00022553"/>
    </source>
</evidence>
<evidence type="ECO:0000256" key="12">
    <source>
        <dbReference type="ARBA" id="ARBA00069127"/>
    </source>
</evidence>
<gene>
    <name evidence="15" type="ORF">OTU49_009552</name>
</gene>
<dbReference type="Pfam" id="PF00432">
    <property type="entry name" value="Prenyltrans"/>
    <property type="match status" value="1"/>
</dbReference>
<evidence type="ECO:0000256" key="3">
    <source>
        <dbReference type="ARBA" id="ARBA00012656"/>
    </source>
</evidence>
<comment type="caution">
    <text evidence="15">The sequence shown here is derived from an EMBL/GenBank/DDBJ whole genome shotgun (WGS) entry which is preliminary data.</text>
</comment>
<comment type="function">
    <text evidence="13">Catalyzes the transfer of a geranylgeranyl moiety from geranylgeranyl diphosphate to both cysteines of proteins with the C-terminal sequence -XXCC, -XCXC and -CCXX.</text>
</comment>
<dbReference type="PANTHER" id="PTHR11774:SF11">
    <property type="entry name" value="GERANYLGERANYL TRANSFERASE TYPE-2 SUBUNIT BETA"/>
    <property type="match status" value="1"/>
</dbReference>
<evidence type="ECO:0000313" key="16">
    <source>
        <dbReference type="Proteomes" id="UP001445076"/>
    </source>
</evidence>
<evidence type="ECO:0000256" key="11">
    <source>
        <dbReference type="ARBA" id="ARBA00062019"/>
    </source>
</evidence>
<evidence type="ECO:0000256" key="7">
    <source>
        <dbReference type="ARBA" id="ARBA00022723"/>
    </source>
</evidence>
<accession>A0AAW0WAV7</accession>
<keyword evidence="8" id="KW-0677">Repeat</keyword>
<dbReference type="CDD" id="cd02894">
    <property type="entry name" value="GGTase-II"/>
    <property type="match status" value="1"/>
</dbReference>
<keyword evidence="16" id="KW-1185">Reference proteome</keyword>
<keyword evidence="6 13" id="KW-0808">Transferase</keyword>
<organism evidence="15 16">
    <name type="scientific">Cherax quadricarinatus</name>
    <name type="common">Australian red claw crayfish</name>
    <dbReference type="NCBI Taxonomy" id="27406"/>
    <lineage>
        <taxon>Eukaryota</taxon>
        <taxon>Metazoa</taxon>
        <taxon>Ecdysozoa</taxon>
        <taxon>Arthropoda</taxon>
        <taxon>Crustacea</taxon>
        <taxon>Multicrustacea</taxon>
        <taxon>Malacostraca</taxon>
        <taxon>Eumalacostraca</taxon>
        <taxon>Eucarida</taxon>
        <taxon>Decapoda</taxon>
        <taxon>Pleocyemata</taxon>
        <taxon>Astacidea</taxon>
        <taxon>Parastacoidea</taxon>
        <taxon>Parastacidae</taxon>
        <taxon>Cherax</taxon>
    </lineage>
</organism>
<comment type="catalytic activity">
    <reaction evidence="10 13">
        <text>geranylgeranyl diphosphate + L-cysteinyl-[protein] = S-geranylgeranyl-L-cysteinyl-[protein] + diphosphate</text>
        <dbReference type="Rhea" id="RHEA:21240"/>
        <dbReference type="Rhea" id="RHEA-COMP:10131"/>
        <dbReference type="Rhea" id="RHEA-COMP:11537"/>
        <dbReference type="ChEBI" id="CHEBI:29950"/>
        <dbReference type="ChEBI" id="CHEBI:33019"/>
        <dbReference type="ChEBI" id="CHEBI:57533"/>
        <dbReference type="ChEBI" id="CHEBI:86021"/>
        <dbReference type="EC" id="2.5.1.60"/>
    </reaction>
</comment>
<comment type="function">
    <text evidence="1">Catalyzes the transfer of a geranylgeranyl moiety from geranylgeranyl diphosphate to both cysteines of Rab proteins with the C-terminal sequence -XXCC, -XCXC and -CCXX, such as RAB1A, RAB3A, RAB5A and RAB7A.</text>
</comment>
<dbReference type="FunFam" id="1.50.10.20:FF:000004">
    <property type="entry name" value="Geranylgeranyl transferase type-2 subunit beta"/>
    <property type="match status" value="1"/>
</dbReference>
<proteinExistence type="inferred from homology"/>
<dbReference type="PANTHER" id="PTHR11774">
    <property type="entry name" value="GERANYLGERANYL TRANSFERASE TYPE BETA SUBUNIT"/>
    <property type="match status" value="1"/>
</dbReference>
<evidence type="ECO:0000256" key="5">
    <source>
        <dbReference type="ARBA" id="ARBA00022602"/>
    </source>
</evidence>
<dbReference type="EC" id="2.5.1.60" evidence="3 13"/>
<sequence>MASHPKDVVITDEHPKTLLLQKHADYIIGYSKKEEDYEFTMTEHFRMSGMYWGITAVDLLSQLDRMDRSAIIEFVRQCQDKTSGGFSPSLGHDAHLLYTLSAVQILVIMDGMDEVDTEGIIRFIVGLQNEDGSFSGDQWGEVDTRFSFCAVACLSLLKRLDAIDIDKAVEFVMKCQNVDGGFGTRPGSESHAGQIYCCVGLLSVTGQLHRVNGDLLGWWLCERQLPSGGLNGRPEKLPDVCYSWWVLASLKMLDRLHWINANKMRLFIMATQDPETGGFTDRPGDMVDLYHTHFGLAGLSLLGEPGLKQINPVFCMPQYVIDRISVSVQILAT</sequence>
<comment type="subunit">
    <text evidence="11">Heterotrimer composed of RABGGTA, RABGGTB and CHM; within this trimer, RABGGTA and RABGGTB form the catalytic component B, while CHM (component A) mediates peptide substrate binding. The Rab GGTase dimer (RGGT) interacts with CHM (component A) prior to Rab protein binding; the association is stabilized by geranylgeranyl pyrophosphate (GGpp). The CHM:RGGT:Rab complex is destabilized by GGpp. Interaction of RABGGTB with prenylated PTP4A2 precludes its association with RABGGTA and inhibits enzyme activity. Interacts with CHODL. Interacts with non-phosphorylated form of RAB8A; phosphorylation of RAB8A at 'Thr-72' disrupts this interaction.</text>
</comment>
<keyword evidence="7 13" id="KW-0479">Metal-binding</keyword>
<name>A0AAW0WAV7_CHEQU</name>
<dbReference type="GO" id="GO:0004663">
    <property type="term" value="F:Rab geranylgeranyltransferase activity"/>
    <property type="evidence" value="ECO:0007669"/>
    <property type="project" value="UniProtKB-UniRule"/>
</dbReference>
<keyword evidence="5 13" id="KW-0637">Prenyltransferase</keyword>
<dbReference type="AlphaFoldDB" id="A0AAW0WAV7"/>
<dbReference type="GO" id="GO:0046872">
    <property type="term" value="F:metal ion binding"/>
    <property type="evidence" value="ECO:0007669"/>
    <property type="project" value="UniProtKB-KW"/>
</dbReference>
<comment type="cofactor">
    <cofactor evidence="13">
        <name>Zn(2+)</name>
        <dbReference type="ChEBI" id="CHEBI:29105"/>
    </cofactor>
    <text evidence="13">Binds 1 zinc ion per subunit.</text>
</comment>
<dbReference type="EMBL" id="JARKIK010000075">
    <property type="protein sequence ID" value="KAK8727431.1"/>
    <property type="molecule type" value="Genomic_DNA"/>
</dbReference>
<evidence type="ECO:0000256" key="1">
    <source>
        <dbReference type="ARBA" id="ARBA00002902"/>
    </source>
</evidence>
<comment type="similarity">
    <text evidence="2 13">Belongs to the protein prenyltransferase subunit beta family.</text>
</comment>
<dbReference type="InterPro" id="IPR001330">
    <property type="entry name" value="Prenyltrans"/>
</dbReference>
<dbReference type="Proteomes" id="UP001445076">
    <property type="component" value="Unassembled WGS sequence"/>
</dbReference>
<reference evidence="15 16" key="1">
    <citation type="journal article" date="2024" name="BMC Genomics">
        <title>Genome assembly of redclaw crayfish (Cherax quadricarinatus) provides insights into its immune adaptation and hypoxia tolerance.</title>
        <authorList>
            <person name="Liu Z."/>
            <person name="Zheng J."/>
            <person name="Li H."/>
            <person name="Fang K."/>
            <person name="Wang S."/>
            <person name="He J."/>
            <person name="Zhou D."/>
            <person name="Weng S."/>
            <person name="Chi M."/>
            <person name="Gu Z."/>
            <person name="He J."/>
            <person name="Li F."/>
            <person name="Wang M."/>
        </authorList>
    </citation>
    <scope>NUCLEOTIDE SEQUENCE [LARGE SCALE GENOMIC DNA]</scope>
    <source>
        <strain evidence="15">ZL_2023a</strain>
    </source>
</reference>
<evidence type="ECO:0000259" key="14">
    <source>
        <dbReference type="Pfam" id="PF00432"/>
    </source>
</evidence>
<evidence type="ECO:0000256" key="9">
    <source>
        <dbReference type="ARBA" id="ARBA00022833"/>
    </source>
</evidence>
<dbReference type="GO" id="GO:0005968">
    <property type="term" value="C:Rab-protein geranylgeranyltransferase complex"/>
    <property type="evidence" value="ECO:0007669"/>
    <property type="project" value="UniProtKB-UniRule"/>
</dbReference>
<evidence type="ECO:0000256" key="8">
    <source>
        <dbReference type="ARBA" id="ARBA00022737"/>
    </source>
</evidence>
<evidence type="ECO:0000256" key="13">
    <source>
        <dbReference type="RuleBase" id="RU365076"/>
    </source>
</evidence>
<evidence type="ECO:0000313" key="15">
    <source>
        <dbReference type="EMBL" id="KAK8727430.1"/>
    </source>
</evidence>
<evidence type="ECO:0000256" key="10">
    <source>
        <dbReference type="ARBA" id="ARBA00047658"/>
    </source>
</evidence>
<keyword evidence="4" id="KW-0597">Phosphoprotein</keyword>
<dbReference type="InterPro" id="IPR008930">
    <property type="entry name" value="Terpenoid_cyclase/PrenylTrfase"/>
</dbReference>
<dbReference type="InterPro" id="IPR026873">
    <property type="entry name" value="Ptb1"/>
</dbReference>
<protein>
    <recommendedName>
        <fullName evidence="12 13">Geranylgeranyl transferase type-2 subunit beta</fullName>
        <ecNumber evidence="3 13">2.5.1.60</ecNumber>
    </recommendedName>
</protein>
<dbReference type="SUPFAM" id="SSF48239">
    <property type="entry name" value="Terpenoid cyclases/Protein prenyltransferases"/>
    <property type="match status" value="1"/>
</dbReference>